<comment type="caution">
    <text evidence="3">The sequence shown here is derived from an EMBL/GenBank/DDBJ whole genome shotgun (WGS) entry which is preliminary data.</text>
</comment>
<feature type="compositionally biased region" description="Polar residues" evidence="1">
    <location>
        <begin position="512"/>
        <end position="522"/>
    </location>
</feature>
<feature type="domain" description="Zorya protein ZorC EH" evidence="2">
    <location>
        <begin position="37"/>
        <end position="462"/>
    </location>
</feature>
<dbReference type="AlphaFoldDB" id="A0A3R8VBQ5"/>
<dbReference type="Pfam" id="PF15611">
    <property type="entry name" value="EH_Signature"/>
    <property type="match status" value="1"/>
</dbReference>
<name>A0A3R8VBQ5_9GAMM</name>
<feature type="compositionally biased region" description="Basic and acidic residues" evidence="1">
    <location>
        <begin position="534"/>
        <end position="547"/>
    </location>
</feature>
<gene>
    <name evidence="3" type="ORF">EGJ28_18680</name>
</gene>
<proteinExistence type="predicted"/>
<accession>A0A3R8VBQ5</accession>
<organism evidence="3 4">
    <name type="scientific">Stutzerimonas xanthomarina</name>
    <dbReference type="NCBI Taxonomy" id="271420"/>
    <lineage>
        <taxon>Bacteria</taxon>
        <taxon>Pseudomonadati</taxon>
        <taxon>Pseudomonadota</taxon>
        <taxon>Gammaproteobacteria</taxon>
        <taxon>Pseudomonadales</taxon>
        <taxon>Pseudomonadaceae</taxon>
        <taxon>Stutzerimonas</taxon>
    </lineage>
</organism>
<dbReference type="Proteomes" id="UP000276506">
    <property type="component" value="Unassembled WGS sequence"/>
</dbReference>
<sequence length="758" mass="85252">MRLPPAEFPVAGWSAQMLERWIVLTKKAATMEASVGNNDAYERTSAELHRMAQTLRFDALPEMLKRRITARTLTSLWLKNEVIELLNARLLTTMLRAQQPRLTPMTLRQLAQLYFRRFDRLDEKEGVRELLERSLLQQLDLIPPSKIQTSRADPLVTLKREGHWLLSLDGPRYLAERVRQGGRELGETFMELGLHGFDDGRYGDICRVHFYLETLRHLPLGEADPVLDELLKPTVAKAPFEGTRRIGHVALEILIDRAGQEPGEVWQNFILNLAGDPRISSTNERFVEWWRPLGEERIQKVRGWLSKEDLRLFLQAVEQYGLETANTEMQRMFPARKRFLEGLFKLKLIRNTRLLLGGKAQQSVKRILGKDVKTSFARMDGPMNDKAVIYLDCGDFHLVEGSHSFKIWVYLAAPGEALRTYERNTFSHYDLTTTVPATYKKLYPGLPYDAFVHTPYTWQNKVFTFLAENGIAVDIEQLLSPEDYRLQLRKFGVPAVSARRTVVPPPAKEQAKTATRSPTVVKQGSEYATAPTSRHMDEPTPTRRPDDVASEFINSAVQPRAVVPRDGNQPLRQTARPSFSSLQLAALRHLDAHPHCKFYALLEAVSGQGGNVLNVKTMLESSLSQYVQQDEEGYWLLSSVGVQLLAEPTGAAPSNATQSAPEAEAASATTTATATAAAGSRLAKLEPFALAVLHYFAANPGDKVRYAANVLEVDARLVNQALFGPLKGICTQDDRYGWHLTGAAQRELEAFETQAEKS</sequence>
<evidence type="ECO:0000313" key="4">
    <source>
        <dbReference type="Proteomes" id="UP000276506"/>
    </source>
</evidence>
<dbReference type="EMBL" id="RHQL01000013">
    <property type="protein sequence ID" value="RRV07696.1"/>
    <property type="molecule type" value="Genomic_DNA"/>
</dbReference>
<evidence type="ECO:0000256" key="1">
    <source>
        <dbReference type="SAM" id="MobiDB-lite"/>
    </source>
</evidence>
<dbReference type="RefSeq" id="WP_125878172.1">
    <property type="nucleotide sequence ID" value="NZ_RHQL01000013.1"/>
</dbReference>
<feature type="region of interest" description="Disordered" evidence="1">
    <location>
        <begin position="502"/>
        <end position="547"/>
    </location>
</feature>
<evidence type="ECO:0000313" key="3">
    <source>
        <dbReference type="EMBL" id="RRV07696.1"/>
    </source>
</evidence>
<dbReference type="InterPro" id="IPR028943">
    <property type="entry name" value="ZorC_EH_Signature_dom"/>
</dbReference>
<evidence type="ECO:0000259" key="2">
    <source>
        <dbReference type="Pfam" id="PF15611"/>
    </source>
</evidence>
<protein>
    <recommendedName>
        <fullName evidence="2">Zorya protein ZorC EH domain-containing protein</fullName>
    </recommendedName>
</protein>
<reference evidence="3 4" key="1">
    <citation type="submission" date="2018-10" db="EMBL/GenBank/DDBJ databases">
        <title>Transmission dynamics of multidrug resistant bacteria on intensive care unit surfaces.</title>
        <authorList>
            <person name="D'Souza A.W."/>
            <person name="Potter R.F."/>
            <person name="Wallace M."/>
            <person name="Shupe A."/>
            <person name="Patel S."/>
            <person name="Sun S."/>
            <person name="Gul D."/>
            <person name="Kwon J.H."/>
            <person name="Andleeb S."/>
            <person name="Burnham C.-A.D."/>
            <person name="Dantas G."/>
        </authorList>
    </citation>
    <scope>NUCLEOTIDE SEQUENCE [LARGE SCALE GENOMIC DNA]</scope>
    <source>
        <strain evidence="3 4">PX_177</strain>
    </source>
</reference>